<dbReference type="InterPro" id="IPR016181">
    <property type="entry name" value="Acyl_CoA_acyltransferase"/>
</dbReference>
<comment type="caution">
    <text evidence="2">The sequence shown here is derived from an EMBL/GenBank/DDBJ whole genome shotgun (WGS) entry which is preliminary data.</text>
</comment>
<dbReference type="CDD" id="cd04301">
    <property type="entry name" value="NAT_SF"/>
    <property type="match status" value="1"/>
</dbReference>
<dbReference type="Proteomes" id="UP001501047">
    <property type="component" value="Unassembled WGS sequence"/>
</dbReference>
<proteinExistence type="predicted"/>
<dbReference type="SUPFAM" id="SSF55729">
    <property type="entry name" value="Acyl-CoA N-acyltransferases (Nat)"/>
    <property type="match status" value="1"/>
</dbReference>
<dbReference type="InterPro" id="IPR000182">
    <property type="entry name" value="GNAT_dom"/>
</dbReference>
<keyword evidence="3" id="KW-1185">Reference proteome</keyword>
<accession>A0ABP3W197</accession>
<protein>
    <recommendedName>
        <fullName evidence="1">N-acetyltransferase domain-containing protein</fullName>
    </recommendedName>
</protein>
<evidence type="ECO:0000313" key="3">
    <source>
        <dbReference type="Proteomes" id="UP001501047"/>
    </source>
</evidence>
<dbReference type="Pfam" id="PF00583">
    <property type="entry name" value="Acetyltransf_1"/>
    <property type="match status" value="1"/>
</dbReference>
<evidence type="ECO:0000313" key="2">
    <source>
        <dbReference type="EMBL" id="GAA0774862.1"/>
    </source>
</evidence>
<reference evidence="3" key="1">
    <citation type="journal article" date="2019" name="Int. J. Syst. Evol. Microbiol.">
        <title>The Global Catalogue of Microorganisms (GCM) 10K type strain sequencing project: providing services to taxonomists for standard genome sequencing and annotation.</title>
        <authorList>
            <consortium name="The Broad Institute Genomics Platform"/>
            <consortium name="The Broad Institute Genome Sequencing Center for Infectious Disease"/>
            <person name="Wu L."/>
            <person name="Ma J."/>
        </authorList>
    </citation>
    <scope>NUCLEOTIDE SEQUENCE [LARGE SCALE GENOMIC DNA]</scope>
    <source>
        <strain evidence="3">JCM 1417</strain>
    </source>
</reference>
<evidence type="ECO:0000259" key="1">
    <source>
        <dbReference type="PROSITE" id="PS51186"/>
    </source>
</evidence>
<dbReference type="PROSITE" id="PS51186">
    <property type="entry name" value="GNAT"/>
    <property type="match status" value="1"/>
</dbReference>
<dbReference type="EMBL" id="BAAACI010000006">
    <property type="protein sequence ID" value="GAA0774862.1"/>
    <property type="molecule type" value="Genomic_DNA"/>
</dbReference>
<sequence>MIIRTGNLNELKALWKNESPTKVYFINEIEKNNIEFWIIENEKDSSLIGELYIFWNSEDKDEANGKDRAYLCAFRVEKDFRGLGLGKKLIERVLQRIAEKGFKEVRTAADNDDVERLTAIYKSWGFNELIKFQNYDYHYIDNNNNPTYYEIPFGLYLNKLYEKGKSRIS</sequence>
<feature type="domain" description="N-acetyltransferase" evidence="1">
    <location>
        <begin position="1"/>
        <end position="154"/>
    </location>
</feature>
<organism evidence="2 3">
    <name type="scientific">Clostridium subterminale</name>
    <dbReference type="NCBI Taxonomy" id="1550"/>
    <lineage>
        <taxon>Bacteria</taxon>
        <taxon>Bacillati</taxon>
        <taxon>Bacillota</taxon>
        <taxon>Clostridia</taxon>
        <taxon>Eubacteriales</taxon>
        <taxon>Clostridiaceae</taxon>
        <taxon>Clostridium</taxon>
    </lineage>
</organism>
<gene>
    <name evidence="2" type="ORF">GCM10008908_25450</name>
</gene>
<name>A0ABP3W197_CLOSU</name>
<dbReference type="Gene3D" id="3.40.630.30">
    <property type="match status" value="1"/>
</dbReference>